<evidence type="ECO:0000313" key="1">
    <source>
        <dbReference type="EMBL" id="PEN55181.1"/>
    </source>
</evidence>
<dbReference type="Proteomes" id="UP000220934">
    <property type="component" value="Unassembled WGS sequence"/>
</dbReference>
<dbReference type="AlphaFoldDB" id="A0AB36SNN5"/>
<comment type="caution">
    <text evidence="1">The sequence shown here is derived from an EMBL/GenBank/DDBJ whole genome shotgun (WGS) entry which is preliminary data.</text>
</comment>
<gene>
    <name evidence="1" type="ORF">CN596_11430</name>
</gene>
<reference evidence="1 2" key="1">
    <citation type="submission" date="2017-09" db="EMBL/GenBank/DDBJ databases">
        <title>Large-scale bioinformatics analysis of Bacillus genomes uncovers conserved roles of natural products in bacterial physiology.</title>
        <authorList>
            <consortium name="Agbiome Team Llc"/>
            <person name="Bleich R.M."/>
            <person name="Kirk G.J."/>
            <person name="Santa Maria K.C."/>
            <person name="Allen S.E."/>
            <person name="Farag S."/>
            <person name="Shank E.A."/>
            <person name="Bowers A."/>
        </authorList>
    </citation>
    <scope>NUCLEOTIDE SEQUENCE [LARGE SCALE GENOMIC DNA]</scope>
    <source>
        <strain evidence="1 2">AFS027958</strain>
    </source>
</reference>
<organism evidence="1 2">
    <name type="scientific">Bacillus toyonensis</name>
    <dbReference type="NCBI Taxonomy" id="155322"/>
    <lineage>
        <taxon>Bacteria</taxon>
        <taxon>Bacillati</taxon>
        <taxon>Bacillota</taxon>
        <taxon>Bacilli</taxon>
        <taxon>Bacillales</taxon>
        <taxon>Bacillaceae</taxon>
        <taxon>Bacillus</taxon>
        <taxon>Bacillus cereus group</taxon>
    </lineage>
</organism>
<name>A0AB36SNN5_9BACI</name>
<dbReference type="EMBL" id="NUAJ01000009">
    <property type="protein sequence ID" value="PEN55181.1"/>
    <property type="molecule type" value="Genomic_DNA"/>
</dbReference>
<sequence length="64" mass="7361">MIENPITYGNHHDSSARDFIEECEDCDGELYFGMTYYNFEGSLICEECASGFLERHARRMVAGE</sequence>
<proteinExistence type="predicted"/>
<dbReference type="RefSeq" id="WP_098060297.1">
    <property type="nucleotide sequence ID" value="NZ_JAOPQL010000026.1"/>
</dbReference>
<evidence type="ECO:0000313" key="2">
    <source>
        <dbReference type="Proteomes" id="UP000220934"/>
    </source>
</evidence>
<accession>A0AB36SNN5</accession>
<protein>
    <recommendedName>
        <fullName evidence="3">Carnitine--CoA ligase</fullName>
    </recommendedName>
</protein>
<evidence type="ECO:0008006" key="3">
    <source>
        <dbReference type="Google" id="ProtNLM"/>
    </source>
</evidence>